<evidence type="ECO:0000313" key="1">
    <source>
        <dbReference type="EMBL" id="AFM40380.1"/>
    </source>
</evidence>
<dbReference type="KEGG" id="dai:Desaci_1355"/>
<dbReference type="HOGENOM" id="CLU_1624446_0_0_9"/>
<dbReference type="EMBL" id="CP003639">
    <property type="protein sequence ID" value="AFM40380.1"/>
    <property type="molecule type" value="Genomic_DNA"/>
</dbReference>
<dbReference type="eggNOG" id="COG2318">
    <property type="taxonomic scope" value="Bacteria"/>
</dbReference>
<accession>I4D3K6</accession>
<dbReference type="InterPro" id="IPR034660">
    <property type="entry name" value="DinB/YfiT-like"/>
</dbReference>
<reference evidence="1 2" key="1">
    <citation type="journal article" date="2012" name="J. Bacteriol.">
        <title>Complete genome sequences of Desulfosporosinus orientis DSM765T, Desulfosporosinus youngiae DSM17734T, Desulfosporosinus meridiei DSM13257T, and Desulfosporosinus acidiphilus DSM22704T.</title>
        <authorList>
            <person name="Pester M."/>
            <person name="Brambilla E."/>
            <person name="Alazard D."/>
            <person name="Rattei T."/>
            <person name="Weinmaier T."/>
            <person name="Han J."/>
            <person name="Lucas S."/>
            <person name="Lapidus A."/>
            <person name="Cheng J.F."/>
            <person name="Goodwin L."/>
            <person name="Pitluck S."/>
            <person name="Peters L."/>
            <person name="Ovchinnikova G."/>
            <person name="Teshima H."/>
            <person name="Detter J.C."/>
            <person name="Han C.S."/>
            <person name="Tapia R."/>
            <person name="Land M.L."/>
            <person name="Hauser L."/>
            <person name="Kyrpides N.C."/>
            <person name="Ivanova N.N."/>
            <person name="Pagani I."/>
            <person name="Huntmann M."/>
            <person name="Wei C.L."/>
            <person name="Davenport K.W."/>
            <person name="Daligault H."/>
            <person name="Chain P.S."/>
            <person name="Chen A."/>
            <person name="Mavromatis K."/>
            <person name="Markowitz V."/>
            <person name="Szeto E."/>
            <person name="Mikhailova N."/>
            <person name="Pati A."/>
            <person name="Wagner M."/>
            <person name="Woyke T."/>
            <person name="Ollivier B."/>
            <person name="Klenk H.P."/>
            <person name="Spring S."/>
            <person name="Loy A."/>
        </authorList>
    </citation>
    <scope>NUCLEOTIDE SEQUENCE [LARGE SCALE GENOMIC DNA]</scope>
    <source>
        <strain evidence="2">DSM 22704 / JCM 16185 / SJ4</strain>
    </source>
</reference>
<sequence length="163" mass="19111">MVHILGAEELWLSRWMREQGRTLLNSDDFPNNDSLVKRLGDFGKLINYFLDSLTEDELVKEIGYKYLKGIPYSLELWKQMLHLINRMGAVEGNLIPGYFLSHNALHYYKFGGVAFLCVTNIFGKEVPVEHNKSTLGDEYYYWISCCFKYHYVFYPTVSDVKEK</sequence>
<dbReference type="AlphaFoldDB" id="I4D3K6"/>
<protein>
    <submittedName>
        <fullName evidence="1">Uncharacterized protein</fullName>
    </submittedName>
</protein>
<dbReference type="Proteomes" id="UP000002892">
    <property type="component" value="Chromosome"/>
</dbReference>
<dbReference type="RefSeq" id="WP_014826387.1">
    <property type="nucleotide sequence ID" value="NC_018068.1"/>
</dbReference>
<dbReference type="STRING" id="646529.Desaci_1355"/>
<organism evidence="1 2">
    <name type="scientific">Desulfosporosinus acidiphilus (strain DSM 22704 / JCM 16185 / SJ4)</name>
    <dbReference type="NCBI Taxonomy" id="646529"/>
    <lineage>
        <taxon>Bacteria</taxon>
        <taxon>Bacillati</taxon>
        <taxon>Bacillota</taxon>
        <taxon>Clostridia</taxon>
        <taxon>Eubacteriales</taxon>
        <taxon>Desulfitobacteriaceae</taxon>
        <taxon>Desulfosporosinus</taxon>
    </lineage>
</organism>
<name>I4D3K6_DESAJ</name>
<dbReference type="Gene3D" id="1.20.120.450">
    <property type="entry name" value="dinb family like domain"/>
    <property type="match status" value="1"/>
</dbReference>
<keyword evidence="2" id="KW-1185">Reference proteome</keyword>
<evidence type="ECO:0000313" key="2">
    <source>
        <dbReference type="Proteomes" id="UP000002892"/>
    </source>
</evidence>
<gene>
    <name evidence="1" type="ordered locus">Desaci_1355</name>
</gene>
<proteinExistence type="predicted"/>